<accession>A0A8S9R678</accession>
<dbReference type="Proteomes" id="UP000712600">
    <property type="component" value="Unassembled WGS sequence"/>
</dbReference>
<evidence type="ECO:0000313" key="2">
    <source>
        <dbReference type="Proteomes" id="UP000712600"/>
    </source>
</evidence>
<organism evidence="1 2">
    <name type="scientific">Brassica cretica</name>
    <name type="common">Mustard</name>
    <dbReference type="NCBI Taxonomy" id="69181"/>
    <lineage>
        <taxon>Eukaryota</taxon>
        <taxon>Viridiplantae</taxon>
        <taxon>Streptophyta</taxon>
        <taxon>Embryophyta</taxon>
        <taxon>Tracheophyta</taxon>
        <taxon>Spermatophyta</taxon>
        <taxon>Magnoliopsida</taxon>
        <taxon>eudicotyledons</taxon>
        <taxon>Gunneridae</taxon>
        <taxon>Pentapetalae</taxon>
        <taxon>rosids</taxon>
        <taxon>malvids</taxon>
        <taxon>Brassicales</taxon>
        <taxon>Brassicaceae</taxon>
        <taxon>Brassiceae</taxon>
        <taxon>Brassica</taxon>
    </lineage>
</organism>
<evidence type="ECO:0000313" key="1">
    <source>
        <dbReference type="EMBL" id="KAF3559419.1"/>
    </source>
</evidence>
<sequence>MHYQSERNVSLLLDFNSLGIMFASLPEALNFVGRRAEIRLVIFWERCSVPAAHVIRAFRRLDLTRLPEEGDFLTLRVS</sequence>
<dbReference type="EMBL" id="QGKX02000996">
    <property type="protein sequence ID" value="KAF3559419.1"/>
    <property type="molecule type" value="Genomic_DNA"/>
</dbReference>
<reference evidence="1" key="1">
    <citation type="submission" date="2019-12" db="EMBL/GenBank/DDBJ databases">
        <title>Genome sequencing and annotation of Brassica cretica.</title>
        <authorList>
            <person name="Studholme D.J."/>
            <person name="Sarris P."/>
        </authorList>
    </citation>
    <scope>NUCLEOTIDE SEQUENCE</scope>
    <source>
        <strain evidence="1">PFS-109/04</strain>
        <tissue evidence="1">Leaf</tissue>
    </source>
</reference>
<gene>
    <name evidence="1" type="ORF">F2Q69_00014482</name>
</gene>
<protein>
    <submittedName>
        <fullName evidence="1">Uncharacterized protein</fullName>
    </submittedName>
</protein>
<proteinExistence type="predicted"/>
<comment type="caution">
    <text evidence="1">The sequence shown here is derived from an EMBL/GenBank/DDBJ whole genome shotgun (WGS) entry which is preliminary data.</text>
</comment>
<dbReference type="AlphaFoldDB" id="A0A8S9R678"/>
<name>A0A8S9R678_BRACR</name>